<feature type="domain" description="Reverse transcriptase RNase H-like" evidence="7">
    <location>
        <begin position="52"/>
        <end position="84"/>
    </location>
</feature>
<evidence type="ECO:0000256" key="3">
    <source>
        <dbReference type="ARBA" id="ARBA00022722"/>
    </source>
</evidence>
<gene>
    <name evidence="8" type="ORF">Tco_0822576</name>
</gene>
<protein>
    <submittedName>
        <fullName evidence="8">Reverse transcriptase domain-containing protein</fullName>
    </submittedName>
</protein>
<reference evidence="8" key="1">
    <citation type="journal article" date="2022" name="Int. J. Mol. Sci.">
        <title>Draft Genome of Tanacetum Coccineum: Genomic Comparison of Closely Related Tanacetum-Family Plants.</title>
        <authorList>
            <person name="Yamashiro T."/>
            <person name="Shiraishi A."/>
            <person name="Nakayama K."/>
            <person name="Satake H."/>
        </authorList>
    </citation>
    <scope>NUCLEOTIDE SEQUENCE</scope>
</reference>
<name>A0ABQ5AIN8_9ASTR</name>
<keyword evidence="3" id="KW-0540">Nuclease</keyword>
<dbReference type="Pfam" id="PF17917">
    <property type="entry name" value="RT_RNaseH"/>
    <property type="match status" value="1"/>
</dbReference>
<dbReference type="PANTHER" id="PTHR34072">
    <property type="entry name" value="ENZYMATIC POLYPROTEIN-RELATED"/>
    <property type="match status" value="1"/>
</dbReference>
<keyword evidence="1" id="KW-0808">Transferase</keyword>
<keyword evidence="6 8" id="KW-0695">RNA-directed DNA polymerase</keyword>
<evidence type="ECO:0000256" key="4">
    <source>
        <dbReference type="ARBA" id="ARBA00022759"/>
    </source>
</evidence>
<dbReference type="GO" id="GO:0003964">
    <property type="term" value="F:RNA-directed DNA polymerase activity"/>
    <property type="evidence" value="ECO:0007669"/>
    <property type="project" value="UniProtKB-KW"/>
</dbReference>
<evidence type="ECO:0000256" key="2">
    <source>
        <dbReference type="ARBA" id="ARBA00022695"/>
    </source>
</evidence>
<dbReference type="InterPro" id="IPR043502">
    <property type="entry name" value="DNA/RNA_pol_sf"/>
</dbReference>
<dbReference type="EMBL" id="BQNB010012268">
    <property type="protein sequence ID" value="GJT01407.1"/>
    <property type="molecule type" value="Genomic_DNA"/>
</dbReference>
<evidence type="ECO:0000256" key="1">
    <source>
        <dbReference type="ARBA" id="ARBA00022679"/>
    </source>
</evidence>
<sequence length="219" mass="25273">MDNLLRKTLLSFLEECIQAFSTLKKKINQMLQSDCPDGTSTFELIVAMRAICLVYTYHSALKYLFNKKDAKARLLRWVLLLQEFNFKVIDTKGAENYAADHLSRLENPYENVLDPKEINENFPLETLNMVTSRGDPSAPWFTDYANYHAGNFIVKECHSAENNFFKDVNTFLGRPFSYSKTCADQVNRRWFQAKNLSDILTACHSGTHRWTLQVPTTPP</sequence>
<reference evidence="8" key="2">
    <citation type="submission" date="2022-01" db="EMBL/GenBank/DDBJ databases">
        <authorList>
            <person name="Yamashiro T."/>
            <person name="Shiraishi A."/>
            <person name="Satake H."/>
            <person name="Nakayama K."/>
        </authorList>
    </citation>
    <scope>NUCLEOTIDE SEQUENCE</scope>
</reference>
<comment type="caution">
    <text evidence="8">The sequence shown here is derived from an EMBL/GenBank/DDBJ whole genome shotgun (WGS) entry which is preliminary data.</text>
</comment>
<proteinExistence type="predicted"/>
<dbReference type="SUPFAM" id="SSF56672">
    <property type="entry name" value="DNA/RNA polymerases"/>
    <property type="match status" value="1"/>
</dbReference>
<keyword evidence="2" id="KW-0548">Nucleotidyltransferase</keyword>
<keyword evidence="9" id="KW-1185">Reference proteome</keyword>
<evidence type="ECO:0000256" key="5">
    <source>
        <dbReference type="ARBA" id="ARBA00022801"/>
    </source>
</evidence>
<dbReference type="InterPro" id="IPR041373">
    <property type="entry name" value="RT_RNaseH"/>
</dbReference>
<keyword evidence="4" id="KW-0255">Endonuclease</keyword>
<evidence type="ECO:0000313" key="9">
    <source>
        <dbReference type="Proteomes" id="UP001151760"/>
    </source>
</evidence>
<keyword evidence="5" id="KW-0378">Hydrolase</keyword>
<evidence type="ECO:0000259" key="7">
    <source>
        <dbReference type="Pfam" id="PF17917"/>
    </source>
</evidence>
<accession>A0ABQ5AIN8</accession>
<dbReference type="Proteomes" id="UP001151760">
    <property type="component" value="Unassembled WGS sequence"/>
</dbReference>
<organism evidence="8 9">
    <name type="scientific">Tanacetum coccineum</name>
    <dbReference type="NCBI Taxonomy" id="301880"/>
    <lineage>
        <taxon>Eukaryota</taxon>
        <taxon>Viridiplantae</taxon>
        <taxon>Streptophyta</taxon>
        <taxon>Embryophyta</taxon>
        <taxon>Tracheophyta</taxon>
        <taxon>Spermatophyta</taxon>
        <taxon>Magnoliopsida</taxon>
        <taxon>eudicotyledons</taxon>
        <taxon>Gunneridae</taxon>
        <taxon>Pentapetalae</taxon>
        <taxon>asterids</taxon>
        <taxon>campanulids</taxon>
        <taxon>Asterales</taxon>
        <taxon>Asteraceae</taxon>
        <taxon>Asteroideae</taxon>
        <taxon>Anthemideae</taxon>
        <taxon>Anthemidinae</taxon>
        <taxon>Tanacetum</taxon>
    </lineage>
</organism>
<evidence type="ECO:0000313" key="8">
    <source>
        <dbReference type="EMBL" id="GJT01407.1"/>
    </source>
</evidence>
<dbReference type="PANTHER" id="PTHR34072:SF57">
    <property type="entry name" value="RNA-DIRECTED DNA POLYMERASE"/>
    <property type="match status" value="1"/>
</dbReference>
<evidence type="ECO:0000256" key="6">
    <source>
        <dbReference type="ARBA" id="ARBA00022918"/>
    </source>
</evidence>